<accession>S4Y3Y0</accession>
<proteinExistence type="predicted"/>
<evidence type="ECO:0000313" key="2">
    <source>
        <dbReference type="Proteomes" id="UP000014803"/>
    </source>
</evidence>
<organism evidence="1 2">
    <name type="scientific">Sorangium cellulosum So0157-2</name>
    <dbReference type="NCBI Taxonomy" id="1254432"/>
    <lineage>
        <taxon>Bacteria</taxon>
        <taxon>Pseudomonadati</taxon>
        <taxon>Myxococcota</taxon>
        <taxon>Polyangia</taxon>
        <taxon>Polyangiales</taxon>
        <taxon>Polyangiaceae</taxon>
        <taxon>Sorangium</taxon>
    </lineage>
</organism>
<sequence length="77" mass="8316">MFAVAAWFSIAGVAQAARRFENWVLEGGGCYSPEWGDNTCHVCDTLQCIGTPTRVCAGECGTIGGRKIVSKWVAYIQ</sequence>
<dbReference type="Proteomes" id="UP000014803">
    <property type="component" value="Chromosome"/>
</dbReference>
<name>S4Y3Y0_SORCE</name>
<dbReference type="KEGG" id="scu:SCE1572_36330"/>
<reference evidence="1 2" key="1">
    <citation type="journal article" date="2013" name="Sci. Rep.">
        <title>Extraordinary expansion of a Sorangium cellulosum genome from an alkaline milieu.</title>
        <authorList>
            <person name="Han K."/>
            <person name="Li Z.F."/>
            <person name="Peng R."/>
            <person name="Zhu L.P."/>
            <person name="Zhou T."/>
            <person name="Wang L.G."/>
            <person name="Li S.G."/>
            <person name="Zhang X.B."/>
            <person name="Hu W."/>
            <person name="Wu Z.H."/>
            <person name="Qin N."/>
            <person name="Li Y.Z."/>
        </authorList>
    </citation>
    <scope>NUCLEOTIDE SEQUENCE [LARGE SCALE GENOMIC DNA]</scope>
    <source>
        <strain evidence="1 2">So0157-2</strain>
    </source>
</reference>
<dbReference type="EMBL" id="CP003969">
    <property type="protein sequence ID" value="AGP39479.1"/>
    <property type="molecule type" value="Genomic_DNA"/>
</dbReference>
<gene>
    <name evidence="1" type="ORF">SCE1572_36330</name>
</gene>
<evidence type="ECO:0000313" key="1">
    <source>
        <dbReference type="EMBL" id="AGP39479.1"/>
    </source>
</evidence>
<dbReference type="HOGENOM" id="CLU_2636174_0_0_7"/>
<dbReference type="AlphaFoldDB" id="S4Y3Y0"/>
<protein>
    <submittedName>
        <fullName evidence="1">Uncharacterized protein</fullName>
    </submittedName>
</protein>